<dbReference type="GO" id="GO:0005634">
    <property type="term" value="C:nucleus"/>
    <property type="evidence" value="ECO:0007669"/>
    <property type="project" value="TreeGrafter"/>
</dbReference>
<dbReference type="GO" id="GO:0001522">
    <property type="term" value="P:pseudouridine synthesis"/>
    <property type="evidence" value="ECO:0007669"/>
    <property type="project" value="InterPro"/>
</dbReference>
<evidence type="ECO:0000259" key="6">
    <source>
        <dbReference type="PROSITE" id="PS50984"/>
    </source>
</evidence>
<gene>
    <name evidence="7" type="ORF">NP493_155g03022</name>
</gene>
<protein>
    <recommendedName>
        <fullName evidence="6">TRUD domain-containing protein</fullName>
    </recommendedName>
</protein>
<dbReference type="GO" id="GO:0009982">
    <property type="term" value="F:pseudouridine synthase activity"/>
    <property type="evidence" value="ECO:0007669"/>
    <property type="project" value="InterPro"/>
</dbReference>
<dbReference type="GO" id="GO:0003723">
    <property type="term" value="F:RNA binding"/>
    <property type="evidence" value="ECO:0007669"/>
    <property type="project" value="InterPro"/>
</dbReference>
<dbReference type="FunFam" id="3.30.2350.20:FF:000003">
    <property type="entry name" value="Pseudouridylate synthase 7 homolog"/>
    <property type="match status" value="1"/>
</dbReference>
<dbReference type="GO" id="GO:0008033">
    <property type="term" value="P:tRNA processing"/>
    <property type="evidence" value="ECO:0007669"/>
    <property type="project" value="UniProtKB-KW"/>
</dbReference>
<sequence length="644" mass="72266">MACSSTDLNPVLDSSETACKKIRLDTASDVSSSTDTRLGNSHQVPGDSSPTCSDTVEDKIHVTTSGTVSARSSQVQEDRVLCEQDVGIIEYISAHPGFTGIIKQRYSDFLVNEIDIEGQVVQLTNISCPVEAVPASTVQSDADACDVLTDKQKVELEELRTSKSAEGRVLLQAGDDKEKRSQIHNAIKIAFPQLNGRTLEKDGERYIEVKYGHADDHRSRNKWPRERGDYCCFVLYKENKDTSEAVNLIAKFLRMKPSCVTYAGTKDKRAKTCQQMALHRVTAKRLYDLNRTLRNIKLGNFSYSKNPLKLGDLSGNHFTIILRNVTGTDSQIEQAATSLKNNGFINYFGMQRFGTTTVPTHDVGRAMLQSDWQKTVELILKPRRGEENEVFTARQVWWDTRNAEKALECLGNRPCLERHLLVGLNKYNKNDLVNALAMIPRNMRQLYLHAYQSRLWNILVSRRIRELGMQPIVGDLVLGESKLVLGSRDATQPSKPTVLTSADVNNYTLEDVVMPLPGYDVIYPASEVGGWYQELLLQDGFVDSSALRHKIRDYQLPGGYRTLVIKPKHMTWQKQRYDDVTLPLVLSDAERLDGVELPPKAKDGKFCALRLEFSLPPSSYATMAIREVLKCDTSAAHQTSLNVT</sequence>
<organism evidence="7 8">
    <name type="scientific">Ridgeia piscesae</name>
    <name type="common">Tubeworm</name>
    <dbReference type="NCBI Taxonomy" id="27915"/>
    <lineage>
        <taxon>Eukaryota</taxon>
        <taxon>Metazoa</taxon>
        <taxon>Spiralia</taxon>
        <taxon>Lophotrochozoa</taxon>
        <taxon>Annelida</taxon>
        <taxon>Polychaeta</taxon>
        <taxon>Sedentaria</taxon>
        <taxon>Canalipalpata</taxon>
        <taxon>Sabellida</taxon>
        <taxon>Siboglinidae</taxon>
        <taxon>Ridgeia</taxon>
    </lineage>
</organism>
<name>A0AAD9UFS3_RIDPI</name>
<keyword evidence="2" id="KW-0819">tRNA processing</keyword>
<dbReference type="InterPro" id="IPR011760">
    <property type="entry name" value="PsdUridine_synth_TruD_insert"/>
</dbReference>
<evidence type="ECO:0000256" key="3">
    <source>
        <dbReference type="ARBA" id="ARBA00023235"/>
    </source>
</evidence>
<keyword evidence="8" id="KW-1185">Reference proteome</keyword>
<dbReference type="InterPro" id="IPR042214">
    <property type="entry name" value="TruD_catalytic"/>
</dbReference>
<dbReference type="Pfam" id="PF01142">
    <property type="entry name" value="TruD"/>
    <property type="match status" value="1"/>
</dbReference>
<feature type="compositionally biased region" description="Polar residues" evidence="5">
    <location>
        <begin position="37"/>
        <end position="54"/>
    </location>
</feature>
<dbReference type="PIRSF" id="PIRSF037016">
    <property type="entry name" value="Pseudouridin_synth_euk_prd"/>
    <property type="match status" value="1"/>
</dbReference>
<dbReference type="PANTHER" id="PTHR13326">
    <property type="entry name" value="TRNA PSEUDOURIDINE SYNTHASE D"/>
    <property type="match status" value="1"/>
</dbReference>
<evidence type="ECO:0000313" key="7">
    <source>
        <dbReference type="EMBL" id="KAK2187761.1"/>
    </source>
</evidence>
<evidence type="ECO:0000256" key="1">
    <source>
        <dbReference type="ARBA" id="ARBA00007953"/>
    </source>
</evidence>
<dbReference type="SUPFAM" id="SSF55120">
    <property type="entry name" value="Pseudouridine synthase"/>
    <property type="match status" value="1"/>
</dbReference>
<evidence type="ECO:0000256" key="2">
    <source>
        <dbReference type="ARBA" id="ARBA00022694"/>
    </source>
</evidence>
<comment type="similarity">
    <text evidence="1">Belongs to the pseudouridine synthase TruD family.</text>
</comment>
<evidence type="ECO:0000313" key="8">
    <source>
        <dbReference type="Proteomes" id="UP001209878"/>
    </source>
</evidence>
<dbReference type="PROSITE" id="PS50984">
    <property type="entry name" value="TRUD"/>
    <property type="match status" value="1"/>
</dbReference>
<keyword evidence="3" id="KW-0413">Isomerase</keyword>
<comment type="caution">
    <text evidence="7">The sequence shown here is derived from an EMBL/GenBank/DDBJ whole genome shotgun (WGS) entry which is preliminary data.</text>
</comment>
<evidence type="ECO:0000256" key="5">
    <source>
        <dbReference type="SAM" id="MobiDB-lite"/>
    </source>
</evidence>
<evidence type="ECO:0000256" key="4">
    <source>
        <dbReference type="ARBA" id="ARBA00036943"/>
    </source>
</evidence>
<accession>A0AAD9UFS3</accession>
<dbReference type="PANTHER" id="PTHR13326:SF31">
    <property type="entry name" value="PSEUDOURIDYLATE SYNTHASE 7 HOMOLOG"/>
    <property type="match status" value="1"/>
</dbReference>
<dbReference type="Proteomes" id="UP001209878">
    <property type="component" value="Unassembled WGS sequence"/>
</dbReference>
<proteinExistence type="inferred from homology"/>
<feature type="region of interest" description="Disordered" evidence="5">
    <location>
        <begin position="30"/>
        <end position="54"/>
    </location>
</feature>
<feature type="domain" description="TRUD" evidence="6">
    <location>
        <begin position="343"/>
        <end position="566"/>
    </location>
</feature>
<comment type="catalytic activity">
    <reaction evidence="4">
        <text>a uridine in tRNA = a pseudouridine in tRNA</text>
        <dbReference type="Rhea" id="RHEA:54572"/>
        <dbReference type="Rhea" id="RHEA-COMP:13339"/>
        <dbReference type="Rhea" id="RHEA-COMP:13934"/>
        <dbReference type="ChEBI" id="CHEBI:65314"/>
        <dbReference type="ChEBI" id="CHEBI:65315"/>
    </reaction>
</comment>
<dbReference type="CDD" id="cd02576">
    <property type="entry name" value="PseudoU_synth_ScPUS7"/>
    <property type="match status" value="1"/>
</dbReference>
<dbReference type="Gene3D" id="3.30.2350.20">
    <property type="entry name" value="TruD, catalytic domain"/>
    <property type="match status" value="2"/>
</dbReference>
<dbReference type="AlphaFoldDB" id="A0AAD9UFS3"/>
<dbReference type="InterPro" id="IPR001656">
    <property type="entry name" value="PsdUridine_synth_TruD"/>
</dbReference>
<dbReference type="EMBL" id="JAODUO010000155">
    <property type="protein sequence ID" value="KAK2187761.1"/>
    <property type="molecule type" value="Genomic_DNA"/>
</dbReference>
<reference evidence="7" key="1">
    <citation type="journal article" date="2023" name="Mol. Biol. Evol.">
        <title>Third-Generation Sequencing Reveals the Adaptive Role of the Epigenome in Three Deep-Sea Polychaetes.</title>
        <authorList>
            <person name="Perez M."/>
            <person name="Aroh O."/>
            <person name="Sun Y."/>
            <person name="Lan Y."/>
            <person name="Juniper S.K."/>
            <person name="Young C.R."/>
            <person name="Angers B."/>
            <person name="Qian P.Y."/>
        </authorList>
    </citation>
    <scope>NUCLEOTIDE SEQUENCE</scope>
    <source>
        <strain evidence="7">R07B-5</strain>
    </source>
</reference>
<dbReference type="InterPro" id="IPR020103">
    <property type="entry name" value="PsdUridine_synth_cat_dom_sf"/>
</dbReference>
<dbReference type="HAMAP" id="MF_01082">
    <property type="entry name" value="TruD"/>
    <property type="match status" value="1"/>
</dbReference>
<dbReference type="NCBIfam" id="TIGR00094">
    <property type="entry name" value="tRNA_TruD_broad"/>
    <property type="match status" value="1"/>
</dbReference>